<dbReference type="SUPFAM" id="SSF56112">
    <property type="entry name" value="Protein kinase-like (PK-like)"/>
    <property type="match status" value="1"/>
</dbReference>
<dbReference type="SUPFAM" id="SSF52058">
    <property type="entry name" value="L domain-like"/>
    <property type="match status" value="1"/>
</dbReference>
<dbReference type="InterPro" id="IPR000719">
    <property type="entry name" value="Prot_kinase_dom"/>
</dbReference>
<evidence type="ECO:0000256" key="6">
    <source>
        <dbReference type="ARBA" id="ARBA00022679"/>
    </source>
</evidence>
<dbReference type="Gene3D" id="1.10.510.10">
    <property type="entry name" value="Transferase(Phosphotransferase) domain 1"/>
    <property type="match status" value="1"/>
</dbReference>
<dbReference type="FunFam" id="1.10.510.10:FF:000146">
    <property type="entry name" value="LRR receptor-like serine/threonine-protein kinase IOS1"/>
    <property type="match status" value="1"/>
</dbReference>
<keyword evidence="9" id="KW-0677">Repeat</keyword>
<keyword evidence="8 20" id="KW-0732">Signal</keyword>
<dbReference type="GO" id="GO:0016020">
    <property type="term" value="C:membrane"/>
    <property type="evidence" value="ECO:0007669"/>
    <property type="project" value="UniProtKB-SubCell"/>
</dbReference>
<dbReference type="SMR" id="A0A6B9V3P8"/>
<keyword evidence="7 19" id="KW-0812">Transmembrane</keyword>
<feature type="binding site" evidence="18">
    <location>
        <position position="611"/>
    </location>
    <ligand>
        <name>ATP</name>
        <dbReference type="ChEBI" id="CHEBI:30616"/>
    </ligand>
</feature>
<protein>
    <recommendedName>
        <fullName evidence="2">non-specific serine/threonine protein kinase</fullName>
        <ecNumber evidence="2">2.7.11.1</ecNumber>
    </recommendedName>
</protein>
<dbReference type="Pfam" id="PF13855">
    <property type="entry name" value="LRR_8"/>
    <property type="match status" value="1"/>
</dbReference>
<evidence type="ECO:0000256" key="5">
    <source>
        <dbReference type="ARBA" id="ARBA00022614"/>
    </source>
</evidence>
<dbReference type="InterPro" id="IPR008271">
    <property type="entry name" value="Ser/Thr_kinase_AS"/>
</dbReference>
<sequence>MMRKSLHSLFLLLRTLTIVVMVQAQDQSGFISLDCGLPEKSSYTEDTTGINYISDANFIETGVSKSVSPEDKATHQKQLGYLRSFPNGARNCYKINVASATKYLIRANFLYGNYDGLNELPQFDLHLGANFWETVKLTNSSWGYTTEIIHTPSLDYVHICLVNTEKGTPFISAIELRMLDNKTYDAQSSGSLARFLRLDLGSITNLTYRYKDDVYDRLWDPVNLKQWKQLSSTLSNDELSQNHYKPPAVVMSTAATPANSSASLDLMWEPNNVDEQYYVYMHFNEVQKLAANQTRSFNVTMNGKFWFGPLVPSYQSTTTIYSPSAVTGATNYTVSLFRTEKSSLPPIVNAIEIYVVKDFSQLETHQDDVAAITNIKDSYNVARNWQGDPCAPIAYMWEGLNCSFEGKSSPRITSLDLSSSELTGQISSYISKLIMLQYLDLSNNSLSGSIPYFLTQLQSLKFLNLENNNFTGLVPSELLDRSKKGSLSLSVGQNPNLCTSASSCNQHIETIKKKKNNVAIPVVASVVGVLVLLIISAAAIIFSVKKRKPQAAVNIHVKPKYPNEPPIKAKQQQYSFNELVNITNNFERLLGEGGFGKVYYGIIDDTEVAVKILSATSEHVYQQFLAEVKHMMKVHHKNLTSLIGYCNEEKNKALIYEYMANGDLDEHLLGKKSNTKFLTWEDRLRIAVDAAQGLEYLHHGCKPLIIHRDVKCANILLTENFQAKLADFGLSRSFLADGDTHISTAIVAGTLGYLDPQCTMLNRFTEKSDVYSFGVVLLKIITGQPAISKTKDKVHISHRVDSLLSKGDIEGIVDSELQGDFDSSSVWKAVEIAMASVSYSPDKRPYMSDVLVVLKECLAIELARKQSNIDTENTDLIEFTYNLTSETGPLVR</sequence>
<dbReference type="InterPro" id="IPR001245">
    <property type="entry name" value="Ser-Thr/Tyr_kinase_cat_dom"/>
</dbReference>
<evidence type="ECO:0000256" key="10">
    <source>
        <dbReference type="ARBA" id="ARBA00022741"/>
    </source>
</evidence>
<keyword evidence="5" id="KW-0433">Leucine-rich repeat</keyword>
<comment type="catalytic activity">
    <reaction evidence="16">
        <text>L-threonyl-[protein] + ATP = O-phospho-L-threonyl-[protein] + ADP + H(+)</text>
        <dbReference type="Rhea" id="RHEA:46608"/>
        <dbReference type="Rhea" id="RHEA-COMP:11060"/>
        <dbReference type="Rhea" id="RHEA-COMP:11605"/>
        <dbReference type="ChEBI" id="CHEBI:15378"/>
        <dbReference type="ChEBI" id="CHEBI:30013"/>
        <dbReference type="ChEBI" id="CHEBI:30616"/>
        <dbReference type="ChEBI" id="CHEBI:61977"/>
        <dbReference type="ChEBI" id="CHEBI:456216"/>
        <dbReference type="EC" id="2.7.11.1"/>
    </reaction>
</comment>
<evidence type="ECO:0000256" key="7">
    <source>
        <dbReference type="ARBA" id="ARBA00022692"/>
    </source>
</evidence>
<feature type="transmembrane region" description="Helical" evidence="19">
    <location>
        <begin position="518"/>
        <end position="542"/>
    </location>
</feature>
<keyword evidence="10 18" id="KW-0547">Nucleotide-binding</keyword>
<keyword evidence="6" id="KW-0808">Transferase</keyword>
<dbReference type="PROSITE" id="PS00108">
    <property type="entry name" value="PROTEIN_KINASE_ST"/>
    <property type="match status" value="1"/>
</dbReference>
<dbReference type="InterPro" id="IPR017441">
    <property type="entry name" value="Protein_kinase_ATP_BS"/>
</dbReference>
<keyword evidence="11" id="KW-0418">Kinase</keyword>
<evidence type="ECO:0000256" key="16">
    <source>
        <dbReference type="ARBA" id="ARBA00047899"/>
    </source>
</evidence>
<evidence type="ECO:0000259" key="21">
    <source>
        <dbReference type="PROSITE" id="PS50011"/>
    </source>
</evidence>
<keyword evidence="13 19" id="KW-1133">Transmembrane helix</keyword>
<evidence type="ECO:0000256" key="8">
    <source>
        <dbReference type="ARBA" id="ARBA00022729"/>
    </source>
</evidence>
<evidence type="ECO:0000256" key="2">
    <source>
        <dbReference type="ARBA" id="ARBA00012513"/>
    </source>
</evidence>
<evidence type="ECO:0000256" key="19">
    <source>
        <dbReference type="SAM" id="Phobius"/>
    </source>
</evidence>
<gene>
    <name evidence="22" type="ORF">DS421_19g640570</name>
</gene>
<dbReference type="InterPro" id="IPR024788">
    <property type="entry name" value="Malectin-like_Carb-bd_dom"/>
</dbReference>
<proteinExistence type="predicted"/>
<organism evidence="22 23">
    <name type="scientific">Arachis hypogaea</name>
    <name type="common">Peanut</name>
    <dbReference type="NCBI Taxonomy" id="3818"/>
    <lineage>
        <taxon>Eukaryota</taxon>
        <taxon>Viridiplantae</taxon>
        <taxon>Streptophyta</taxon>
        <taxon>Embryophyta</taxon>
        <taxon>Tracheophyta</taxon>
        <taxon>Spermatophyta</taxon>
        <taxon>Magnoliopsida</taxon>
        <taxon>eudicotyledons</taxon>
        <taxon>Gunneridae</taxon>
        <taxon>Pentapetalae</taxon>
        <taxon>rosids</taxon>
        <taxon>fabids</taxon>
        <taxon>Fabales</taxon>
        <taxon>Fabaceae</taxon>
        <taxon>Papilionoideae</taxon>
        <taxon>50 kb inversion clade</taxon>
        <taxon>dalbergioids sensu lato</taxon>
        <taxon>Dalbergieae</taxon>
        <taxon>Pterocarpus clade</taxon>
        <taxon>Arachis</taxon>
    </lineage>
</organism>
<name>A0A6B9V3P8_ARAHY</name>
<dbReference type="Pfam" id="PF12819">
    <property type="entry name" value="Malectin_like"/>
    <property type="match status" value="1"/>
</dbReference>
<dbReference type="EMBL" id="CP031001">
    <property type="protein sequence ID" value="QHN76046.1"/>
    <property type="molecule type" value="Genomic_DNA"/>
</dbReference>
<evidence type="ECO:0000256" key="1">
    <source>
        <dbReference type="ARBA" id="ARBA00004167"/>
    </source>
</evidence>
<comment type="catalytic activity">
    <reaction evidence="17">
        <text>L-seryl-[protein] + ATP = O-phospho-L-seryl-[protein] + ADP + H(+)</text>
        <dbReference type="Rhea" id="RHEA:17989"/>
        <dbReference type="Rhea" id="RHEA-COMP:9863"/>
        <dbReference type="Rhea" id="RHEA-COMP:11604"/>
        <dbReference type="ChEBI" id="CHEBI:15378"/>
        <dbReference type="ChEBI" id="CHEBI:29999"/>
        <dbReference type="ChEBI" id="CHEBI:30616"/>
        <dbReference type="ChEBI" id="CHEBI:83421"/>
        <dbReference type="ChEBI" id="CHEBI:456216"/>
        <dbReference type="EC" id="2.7.11.1"/>
    </reaction>
</comment>
<reference evidence="22 23" key="1">
    <citation type="submission" date="2020-01" db="EMBL/GenBank/DDBJ databases">
        <title>Genome sequence of Arachis hypogaea, cultivar Shitouqi.</title>
        <authorList>
            <person name="Zhuang W."/>
            <person name="Chen H."/>
            <person name="Varshney R."/>
            <person name="Wang D."/>
            <person name="Ming R."/>
        </authorList>
    </citation>
    <scope>NUCLEOTIDE SEQUENCE [LARGE SCALE GENOMIC DNA]</scope>
    <source>
        <tissue evidence="22">Young leaf</tissue>
    </source>
</reference>
<evidence type="ECO:0000256" key="12">
    <source>
        <dbReference type="ARBA" id="ARBA00022840"/>
    </source>
</evidence>
<evidence type="ECO:0000256" key="4">
    <source>
        <dbReference type="ARBA" id="ARBA00022553"/>
    </source>
</evidence>
<dbReference type="OrthoDB" id="2017114at2759"/>
<keyword evidence="4" id="KW-0597">Phosphoprotein</keyword>
<evidence type="ECO:0000256" key="9">
    <source>
        <dbReference type="ARBA" id="ARBA00022737"/>
    </source>
</evidence>
<dbReference type="InterPro" id="IPR001611">
    <property type="entry name" value="Leu-rich_rpt"/>
</dbReference>
<comment type="subcellular location">
    <subcellularLocation>
        <location evidence="1">Membrane</location>
        <topology evidence="1">Single-pass membrane protein</topology>
    </subcellularLocation>
</comment>
<dbReference type="Pfam" id="PF07714">
    <property type="entry name" value="PK_Tyr_Ser-Thr"/>
    <property type="match status" value="1"/>
</dbReference>
<dbReference type="EC" id="2.7.11.1" evidence="2"/>
<dbReference type="PROSITE" id="PS50011">
    <property type="entry name" value="PROTEIN_KINASE_DOM"/>
    <property type="match status" value="1"/>
</dbReference>
<evidence type="ECO:0000256" key="3">
    <source>
        <dbReference type="ARBA" id="ARBA00022527"/>
    </source>
</evidence>
<dbReference type="Gene3D" id="3.30.200.20">
    <property type="entry name" value="Phosphorylase Kinase, domain 1"/>
    <property type="match status" value="1"/>
</dbReference>
<dbReference type="AlphaFoldDB" id="A0A6B9V3P8"/>
<feature type="chain" id="PRO_5025690964" description="non-specific serine/threonine protein kinase" evidence="20">
    <location>
        <begin position="25"/>
        <end position="892"/>
    </location>
</feature>
<dbReference type="GO" id="GO:0005524">
    <property type="term" value="F:ATP binding"/>
    <property type="evidence" value="ECO:0007669"/>
    <property type="project" value="UniProtKB-UniRule"/>
</dbReference>
<dbReference type="InterPro" id="IPR032675">
    <property type="entry name" value="LRR_dom_sf"/>
</dbReference>
<dbReference type="GO" id="GO:0004674">
    <property type="term" value="F:protein serine/threonine kinase activity"/>
    <property type="evidence" value="ECO:0007669"/>
    <property type="project" value="UniProtKB-KW"/>
</dbReference>
<dbReference type="PANTHER" id="PTHR45631:SF202">
    <property type="entry name" value="SENESCENCE-INDUCED RECEPTOR-LIKE SERINE_THREONINE-PROTEIN KINASE"/>
    <property type="match status" value="1"/>
</dbReference>
<evidence type="ECO:0000256" key="18">
    <source>
        <dbReference type="PROSITE-ProRule" id="PRU10141"/>
    </source>
</evidence>
<dbReference type="Gramene" id="arahy.Tifrunner.gnm2.ann2.Ah19g065600.1">
    <property type="protein sequence ID" value="arahy.Tifrunner.gnm2.ann2.Ah19g065600.1-CDS"/>
    <property type="gene ID" value="arahy.Tifrunner.gnm2.ann2.Ah19g065600"/>
</dbReference>
<evidence type="ECO:0000256" key="13">
    <source>
        <dbReference type="ARBA" id="ARBA00022989"/>
    </source>
</evidence>
<accession>A0A6B9V3P8</accession>
<evidence type="ECO:0000256" key="20">
    <source>
        <dbReference type="SAM" id="SignalP"/>
    </source>
</evidence>
<evidence type="ECO:0000313" key="22">
    <source>
        <dbReference type="EMBL" id="QHN76046.1"/>
    </source>
</evidence>
<dbReference type="FunFam" id="3.80.10.10:FF:000129">
    <property type="entry name" value="Leucine-rich repeat receptor-like kinase"/>
    <property type="match status" value="1"/>
</dbReference>
<dbReference type="Proteomes" id="UP000464620">
    <property type="component" value="Chromosome B09"/>
</dbReference>
<keyword evidence="12 18" id="KW-0067">ATP-binding</keyword>
<dbReference type="Gene3D" id="3.80.10.10">
    <property type="entry name" value="Ribonuclease Inhibitor"/>
    <property type="match status" value="1"/>
</dbReference>
<dbReference type="PROSITE" id="PS00107">
    <property type="entry name" value="PROTEIN_KINASE_ATP"/>
    <property type="match status" value="1"/>
</dbReference>
<evidence type="ECO:0000256" key="11">
    <source>
        <dbReference type="ARBA" id="ARBA00022777"/>
    </source>
</evidence>
<evidence type="ECO:0000256" key="17">
    <source>
        <dbReference type="ARBA" id="ARBA00048679"/>
    </source>
</evidence>
<dbReference type="SMART" id="SM00220">
    <property type="entry name" value="S_TKc"/>
    <property type="match status" value="1"/>
</dbReference>
<keyword evidence="15" id="KW-0675">Receptor</keyword>
<feature type="signal peptide" evidence="20">
    <location>
        <begin position="1"/>
        <end position="24"/>
    </location>
</feature>
<keyword evidence="14 19" id="KW-0472">Membrane</keyword>
<evidence type="ECO:0000313" key="23">
    <source>
        <dbReference type="Proteomes" id="UP000464620"/>
    </source>
</evidence>
<dbReference type="PROSITE" id="PS51450">
    <property type="entry name" value="LRR"/>
    <property type="match status" value="1"/>
</dbReference>
<evidence type="ECO:0000256" key="14">
    <source>
        <dbReference type="ARBA" id="ARBA00023136"/>
    </source>
</evidence>
<keyword evidence="3" id="KW-0723">Serine/threonine-protein kinase</keyword>
<evidence type="ECO:0000256" key="15">
    <source>
        <dbReference type="ARBA" id="ARBA00023170"/>
    </source>
</evidence>
<dbReference type="PANTHER" id="PTHR45631">
    <property type="entry name" value="OS07G0107800 PROTEIN-RELATED"/>
    <property type="match status" value="1"/>
</dbReference>
<feature type="domain" description="Protein kinase" evidence="21">
    <location>
        <begin position="584"/>
        <end position="858"/>
    </location>
</feature>
<dbReference type="InterPro" id="IPR011009">
    <property type="entry name" value="Kinase-like_dom_sf"/>
</dbReference>